<evidence type="ECO:0000256" key="1">
    <source>
        <dbReference type="ARBA" id="ARBA00004141"/>
    </source>
</evidence>
<feature type="transmembrane region" description="Helical" evidence="6">
    <location>
        <begin position="134"/>
        <end position="157"/>
    </location>
</feature>
<dbReference type="Proteomes" id="UP001165041">
    <property type="component" value="Unassembled WGS sequence"/>
</dbReference>
<feature type="domain" description="ABC transmembrane type-2" evidence="7">
    <location>
        <begin position="23"/>
        <end position="248"/>
    </location>
</feature>
<feature type="transmembrane region" description="Helical" evidence="6">
    <location>
        <begin position="164"/>
        <end position="185"/>
    </location>
</feature>
<evidence type="ECO:0000313" key="9">
    <source>
        <dbReference type="Proteomes" id="UP001165041"/>
    </source>
</evidence>
<dbReference type="PANTHER" id="PTHR43229">
    <property type="entry name" value="NODULATION PROTEIN J"/>
    <property type="match status" value="1"/>
</dbReference>
<feature type="transmembrane region" description="Helical" evidence="6">
    <location>
        <begin position="109"/>
        <end position="128"/>
    </location>
</feature>
<evidence type="ECO:0000256" key="2">
    <source>
        <dbReference type="ARBA" id="ARBA00022692"/>
    </source>
</evidence>
<protein>
    <recommendedName>
        <fullName evidence="6">Transport permease protein</fullName>
    </recommendedName>
</protein>
<dbReference type="PIRSF" id="PIRSF006648">
    <property type="entry name" value="DrrB"/>
    <property type="match status" value="1"/>
</dbReference>
<evidence type="ECO:0000256" key="3">
    <source>
        <dbReference type="ARBA" id="ARBA00022989"/>
    </source>
</evidence>
<comment type="caution">
    <text evidence="8">The sequence shown here is derived from an EMBL/GenBank/DDBJ whole genome shotgun (WGS) entry which is preliminary data.</text>
</comment>
<dbReference type="InterPro" id="IPR013525">
    <property type="entry name" value="ABC2_TM"/>
</dbReference>
<sequence length="250" mass="27199">MHTIRDAMIVFRDEVSASLRNRVGIAIGLVQPCVYLFLFGPLLTKALPSQGDNAWRMYIPGLLVQLALFTTAYAGFNLIPDMRSGYLERLRVTPASRLALLLGRVLRDLVLLTIQLLCILALGLAFGLRASLPGVLASAGYVLLLGISLASLSYMLALRLPLEYLFAPVLNGICLPLMLLSGILLPMTFAPGWLRGISDANPLRYAVDAMRDLFDGRFSTQPVAIGALVVMALAALSMRLSTRVFGQYNS</sequence>
<dbReference type="PROSITE" id="PS51012">
    <property type="entry name" value="ABC_TM2"/>
    <property type="match status" value="1"/>
</dbReference>
<keyword evidence="5" id="KW-0046">Antibiotic resistance</keyword>
<proteinExistence type="inferred from homology"/>
<dbReference type="InterPro" id="IPR000412">
    <property type="entry name" value="ABC_2_transport"/>
</dbReference>
<gene>
    <name evidence="8" type="ORF">Kpho02_67290</name>
</gene>
<dbReference type="AlphaFoldDB" id="A0A9W6V472"/>
<organism evidence="8 9">
    <name type="scientific">Kitasatospora phosalacinea</name>
    <dbReference type="NCBI Taxonomy" id="2065"/>
    <lineage>
        <taxon>Bacteria</taxon>
        <taxon>Bacillati</taxon>
        <taxon>Actinomycetota</taxon>
        <taxon>Actinomycetes</taxon>
        <taxon>Kitasatosporales</taxon>
        <taxon>Streptomycetaceae</taxon>
        <taxon>Kitasatospora</taxon>
    </lineage>
</organism>
<dbReference type="InterPro" id="IPR047817">
    <property type="entry name" value="ABC2_TM_bact-type"/>
</dbReference>
<dbReference type="GO" id="GO:0043190">
    <property type="term" value="C:ATP-binding cassette (ABC) transporter complex"/>
    <property type="evidence" value="ECO:0007669"/>
    <property type="project" value="InterPro"/>
</dbReference>
<dbReference type="RefSeq" id="WP_285740025.1">
    <property type="nucleotide sequence ID" value="NZ_BSSA01000035.1"/>
</dbReference>
<dbReference type="EMBL" id="BSSA01000035">
    <property type="protein sequence ID" value="GLW74431.1"/>
    <property type="molecule type" value="Genomic_DNA"/>
</dbReference>
<keyword evidence="4 6" id="KW-0472">Membrane</keyword>
<keyword evidence="2 6" id="KW-0812">Transmembrane</keyword>
<dbReference type="InterPro" id="IPR051784">
    <property type="entry name" value="Nod_factor_ABC_transporter"/>
</dbReference>
<dbReference type="GO" id="GO:0046677">
    <property type="term" value="P:response to antibiotic"/>
    <property type="evidence" value="ECO:0007669"/>
    <property type="project" value="UniProtKB-KW"/>
</dbReference>
<evidence type="ECO:0000256" key="4">
    <source>
        <dbReference type="ARBA" id="ARBA00023136"/>
    </source>
</evidence>
<keyword evidence="3 6" id="KW-1133">Transmembrane helix</keyword>
<dbReference type="Pfam" id="PF01061">
    <property type="entry name" value="ABC2_membrane"/>
    <property type="match status" value="1"/>
</dbReference>
<reference evidence="8" key="1">
    <citation type="submission" date="2023-02" db="EMBL/GenBank/DDBJ databases">
        <title>Kitasatospora phosalacinea NBRC 14627.</title>
        <authorList>
            <person name="Ichikawa N."/>
            <person name="Sato H."/>
            <person name="Tonouchi N."/>
        </authorList>
    </citation>
    <scope>NUCLEOTIDE SEQUENCE</scope>
    <source>
        <strain evidence="8">NBRC 14627</strain>
    </source>
</reference>
<keyword evidence="6" id="KW-1003">Cell membrane</keyword>
<evidence type="ECO:0000256" key="6">
    <source>
        <dbReference type="RuleBase" id="RU361157"/>
    </source>
</evidence>
<keyword evidence="6" id="KW-0813">Transport</keyword>
<comment type="similarity">
    <text evidence="6">Belongs to the ABC-2 integral membrane protein family.</text>
</comment>
<name>A0A9W6V472_9ACTN</name>
<feature type="transmembrane region" description="Helical" evidence="6">
    <location>
        <begin position="58"/>
        <end position="79"/>
    </location>
</feature>
<evidence type="ECO:0000259" key="7">
    <source>
        <dbReference type="PROSITE" id="PS51012"/>
    </source>
</evidence>
<feature type="transmembrane region" description="Helical" evidence="6">
    <location>
        <begin position="21"/>
        <end position="38"/>
    </location>
</feature>
<comment type="subcellular location">
    <subcellularLocation>
        <location evidence="6">Cell membrane</location>
        <topology evidence="6">Multi-pass membrane protein</topology>
    </subcellularLocation>
    <subcellularLocation>
        <location evidence="1">Membrane</location>
        <topology evidence="1">Multi-pass membrane protein</topology>
    </subcellularLocation>
</comment>
<feature type="transmembrane region" description="Helical" evidence="6">
    <location>
        <begin position="223"/>
        <end position="241"/>
    </location>
</feature>
<accession>A0A9W6V472</accession>
<evidence type="ECO:0000313" key="8">
    <source>
        <dbReference type="EMBL" id="GLW74431.1"/>
    </source>
</evidence>
<evidence type="ECO:0000256" key="5">
    <source>
        <dbReference type="ARBA" id="ARBA00023251"/>
    </source>
</evidence>
<dbReference type="PANTHER" id="PTHR43229:SF2">
    <property type="entry name" value="NODULATION PROTEIN J"/>
    <property type="match status" value="1"/>
</dbReference>
<dbReference type="GO" id="GO:0140359">
    <property type="term" value="F:ABC-type transporter activity"/>
    <property type="evidence" value="ECO:0007669"/>
    <property type="project" value="InterPro"/>
</dbReference>